<gene>
    <name evidence="1" type="ORF">V2W34_13205</name>
</gene>
<evidence type="ECO:0008006" key="3">
    <source>
        <dbReference type="Google" id="ProtNLM"/>
    </source>
</evidence>
<name>A0ABU7VIE0_9BACI</name>
<dbReference type="RefSeq" id="WP_331805619.1">
    <property type="nucleotide sequence ID" value="NZ_JAZHPM010000023.1"/>
</dbReference>
<dbReference type="EMBL" id="JAZHPM010000023">
    <property type="protein sequence ID" value="MEF2292952.1"/>
    <property type="molecule type" value="Genomic_DNA"/>
</dbReference>
<sequence>MSNASHHNIPKEKIISCGSSKGGTAALYYGIKYNFGYVIAGGFQIKVGDYLYSTSEYTRETVLNFITGGTDKKHKDYLNKFFLGFVNHSKVTSNIYIHGGKGDSHYRQHVTTFIEIMKRRNMPYHLDLQNYSSHSQVGSYFSSFISEVFSKITNSITITSIA</sequence>
<evidence type="ECO:0000313" key="2">
    <source>
        <dbReference type="Proteomes" id="UP001356080"/>
    </source>
</evidence>
<organism evidence="1 2">
    <name type="scientific">Virgibacillus dokdonensis</name>
    <dbReference type="NCBI Taxonomy" id="302167"/>
    <lineage>
        <taxon>Bacteria</taxon>
        <taxon>Bacillati</taxon>
        <taxon>Bacillota</taxon>
        <taxon>Bacilli</taxon>
        <taxon>Bacillales</taxon>
        <taxon>Bacillaceae</taxon>
        <taxon>Virgibacillus</taxon>
    </lineage>
</organism>
<reference evidence="1 2" key="1">
    <citation type="submission" date="2024-01" db="EMBL/GenBank/DDBJ databases">
        <title>Survival strategy associated with biotechnological potential of Virgibacillus dokdonensis T4.6 isolated from salt-fermented shrimp paste.</title>
        <authorList>
            <person name="Doan T.V."/>
            <person name="Quach N.T."/>
            <person name="Phi Q.-T."/>
        </authorList>
    </citation>
    <scope>NUCLEOTIDE SEQUENCE [LARGE SCALE GENOMIC DNA]</scope>
    <source>
        <strain evidence="1 2">T4.6</strain>
    </source>
</reference>
<evidence type="ECO:0000313" key="1">
    <source>
        <dbReference type="EMBL" id="MEF2292952.1"/>
    </source>
</evidence>
<dbReference type="SUPFAM" id="SSF53474">
    <property type="entry name" value="alpha/beta-Hydrolases"/>
    <property type="match status" value="1"/>
</dbReference>
<dbReference type="Proteomes" id="UP001356080">
    <property type="component" value="Unassembled WGS sequence"/>
</dbReference>
<accession>A0ABU7VIE0</accession>
<dbReference type="InterPro" id="IPR029058">
    <property type="entry name" value="AB_hydrolase_fold"/>
</dbReference>
<keyword evidence="2" id="KW-1185">Reference proteome</keyword>
<proteinExistence type="predicted"/>
<protein>
    <recommendedName>
        <fullName evidence="3">Peptidase S9 prolyl oligopeptidase catalytic domain-containing protein</fullName>
    </recommendedName>
</protein>
<dbReference type="Gene3D" id="3.40.50.1820">
    <property type="entry name" value="alpha/beta hydrolase"/>
    <property type="match status" value="1"/>
</dbReference>
<comment type="caution">
    <text evidence="1">The sequence shown here is derived from an EMBL/GenBank/DDBJ whole genome shotgun (WGS) entry which is preliminary data.</text>
</comment>